<reference evidence="1" key="1">
    <citation type="submission" date="2022-04" db="EMBL/GenBank/DDBJ databases">
        <title>Chromosome-scale genome assembly of Holotrichia oblita Faldermann.</title>
        <authorList>
            <person name="Rongchong L."/>
        </authorList>
    </citation>
    <scope>NUCLEOTIDE SEQUENCE</scope>
    <source>
        <strain evidence="1">81SQS9</strain>
    </source>
</reference>
<dbReference type="Proteomes" id="UP001056778">
    <property type="component" value="Chromosome 8"/>
</dbReference>
<comment type="caution">
    <text evidence="1">The sequence shown here is derived from an EMBL/GenBank/DDBJ whole genome shotgun (WGS) entry which is preliminary data.</text>
</comment>
<evidence type="ECO:0000313" key="1">
    <source>
        <dbReference type="EMBL" id="KAI4456888.1"/>
    </source>
</evidence>
<name>A0ACB9SQ34_HOLOL</name>
<evidence type="ECO:0000313" key="2">
    <source>
        <dbReference type="Proteomes" id="UP001056778"/>
    </source>
</evidence>
<organism evidence="1 2">
    <name type="scientific">Holotrichia oblita</name>
    <name type="common">Chafer beetle</name>
    <dbReference type="NCBI Taxonomy" id="644536"/>
    <lineage>
        <taxon>Eukaryota</taxon>
        <taxon>Metazoa</taxon>
        <taxon>Ecdysozoa</taxon>
        <taxon>Arthropoda</taxon>
        <taxon>Hexapoda</taxon>
        <taxon>Insecta</taxon>
        <taxon>Pterygota</taxon>
        <taxon>Neoptera</taxon>
        <taxon>Endopterygota</taxon>
        <taxon>Coleoptera</taxon>
        <taxon>Polyphaga</taxon>
        <taxon>Scarabaeiformia</taxon>
        <taxon>Scarabaeidae</taxon>
        <taxon>Melolonthinae</taxon>
        <taxon>Holotrichia</taxon>
    </lineage>
</organism>
<keyword evidence="2" id="KW-1185">Reference proteome</keyword>
<dbReference type="EMBL" id="CM043022">
    <property type="protein sequence ID" value="KAI4456888.1"/>
    <property type="molecule type" value="Genomic_DNA"/>
</dbReference>
<accession>A0ACB9SQ34</accession>
<proteinExistence type="predicted"/>
<protein>
    <submittedName>
        <fullName evidence="1">Cubilin</fullName>
    </submittedName>
</protein>
<sequence length="112" mass="12391">MYKQINVTDLSSEDLYLLMEEILSDVSEISEGENKSNEMGVELHPNVNMNYFSNDEAAINNVAWESEDELPLTAFIATKAQKTGASLYLKEFKIAVATGLIGANPTMPQMGR</sequence>
<gene>
    <name evidence="1" type="ORF">MML48_8g00008803</name>
</gene>